<keyword evidence="11" id="KW-0378">Hydrolase</keyword>
<keyword evidence="2" id="KW-0813">Transport</keyword>
<keyword evidence="5" id="KW-0677">Repeat</keyword>
<dbReference type="CDD" id="cd03215">
    <property type="entry name" value="ABC_Carb_Monos_II"/>
    <property type="match status" value="1"/>
</dbReference>
<accession>A0A1Y5RZJ0</accession>
<keyword evidence="3" id="KW-1003">Cell membrane</keyword>
<dbReference type="InterPro" id="IPR003593">
    <property type="entry name" value="AAA+_ATPase"/>
</dbReference>
<evidence type="ECO:0000256" key="7">
    <source>
        <dbReference type="ARBA" id="ARBA00022840"/>
    </source>
</evidence>
<reference evidence="11 12" key="1">
    <citation type="submission" date="2017-03" db="EMBL/GenBank/DDBJ databases">
        <authorList>
            <person name="Afonso C.L."/>
            <person name="Miller P.J."/>
            <person name="Scott M.A."/>
            <person name="Spackman E."/>
            <person name="Goraichik I."/>
            <person name="Dimitrov K.M."/>
            <person name="Suarez D.L."/>
            <person name="Swayne D.E."/>
        </authorList>
    </citation>
    <scope>NUCLEOTIDE SEQUENCE [LARGE SCALE GENOMIC DNA]</scope>
    <source>
        <strain evidence="11 12">CECT 8620</strain>
    </source>
</reference>
<evidence type="ECO:0000256" key="5">
    <source>
        <dbReference type="ARBA" id="ARBA00022737"/>
    </source>
</evidence>
<dbReference type="Proteomes" id="UP000193862">
    <property type="component" value="Unassembled WGS sequence"/>
</dbReference>
<evidence type="ECO:0000256" key="9">
    <source>
        <dbReference type="ARBA" id="ARBA00023136"/>
    </source>
</evidence>
<keyword evidence="12" id="KW-1185">Reference proteome</keyword>
<keyword evidence="7 11" id="KW-0067">ATP-binding</keyword>
<dbReference type="RefSeq" id="WP_085835596.1">
    <property type="nucleotide sequence ID" value="NZ_FWFS01000002.1"/>
</dbReference>
<dbReference type="GO" id="GO:0016887">
    <property type="term" value="F:ATP hydrolysis activity"/>
    <property type="evidence" value="ECO:0007669"/>
    <property type="project" value="InterPro"/>
</dbReference>
<evidence type="ECO:0000313" key="11">
    <source>
        <dbReference type="EMBL" id="SLN27798.1"/>
    </source>
</evidence>
<keyword evidence="9" id="KW-0472">Membrane</keyword>
<dbReference type="FunFam" id="3.40.50.300:FF:000127">
    <property type="entry name" value="Ribose import ATP-binding protein RbsA"/>
    <property type="match status" value="1"/>
</dbReference>
<sequence length="498" mass="53875">MTSDPLARLHLTGVTKSYGPIQVLHGVSLRIAPGEVHGLLGENGAGKSTLLNVLCGVVTHDGGVIEVDGAPVQITRPKDAAAAGIAMIHQELQQVPELTVAQNIFLGASLRRGALFVDHREQERAARRILAALDPDIDVTAPIRDLRVAQRQIVEIAKALRSKARVIAMDEPTSSLTPKEFERLVEVIRVLTAQGVSVIYVSHKMDEVYRLCQNATILRDGRFVTRVAIPETPLPRVIEHMVGRELAHAHHRSFATDRVMMEVRDLTRGRAVQGADLTLHKGEVLGIAGLVGSGRTELLRLIAGVDAPDRGSVTIEGTAVSGANPRARIRAGLGLVPEERKRDGIIRHRPVTANIGLPAMDKFTRAGLIRKGLLHKRSQALMREVNLRPFDVTRPIGSFSGGNQQKAIIGRWLAAGTRIYLFDEPTRGIDVGAKAEIYDLIEKLASEGCGILVVSSELPEVIRLSDRVLVMCEGRISGSLSADQISEANIARHAIPAG</sequence>
<keyword evidence="8" id="KW-1278">Translocase</keyword>
<dbReference type="PANTHER" id="PTHR43790:SF3">
    <property type="entry name" value="D-ALLOSE IMPORT ATP-BINDING PROTEIN ALSA-RELATED"/>
    <property type="match status" value="1"/>
</dbReference>
<keyword evidence="6" id="KW-0547">Nucleotide-binding</keyword>
<protein>
    <submittedName>
        <fullName evidence="11">Galactose/methyl galactoside import ATP-binding protein MglA</fullName>
        <ecNumber evidence="11">3.6.3.17</ecNumber>
    </submittedName>
</protein>
<keyword evidence="4" id="KW-0762">Sugar transport</keyword>
<dbReference type="InterPro" id="IPR017871">
    <property type="entry name" value="ABC_transporter-like_CS"/>
</dbReference>
<dbReference type="Pfam" id="PF00005">
    <property type="entry name" value="ABC_tran"/>
    <property type="match status" value="2"/>
</dbReference>
<evidence type="ECO:0000256" key="2">
    <source>
        <dbReference type="ARBA" id="ARBA00022448"/>
    </source>
</evidence>
<evidence type="ECO:0000256" key="3">
    <source>
        <dbReference type="ARBA" id="ARBA00022475"/>
    </source>
</evidence>
<feature type="domain" description="ABC transporter" evidence="10">
    <location>
        <begin position="254"/>
        <end position="498"/>
    </location>
</feature>
<name>A0A1Y5RZJ0_9RHOB</name>
<dbReference type="InterPro" id="IPR050107">
    <property type="entry name" value="ABC_carbohydrate_import_ATPase"/>
</dbReference>
<dbReference type="InterPro" id="IPR027417">
    <property type="entry name" value="P-loop_NTPase"/>
</dbReference>
<evidence type="ECO:0000256" key="6">
    <source>
        <dbReference type="ARBA" id="ARBA00022741"/>
    </source>
</evidence>
<dbReference type="SUPFAM" id="SSF52540">
    <property type="entry name" value="P-loop containing nucleoside triphosphate hydrolases"/>
    <property type="match status" value="2"/>
</dbReference>
<dbReference type="SMART" id="SM00382">
    <property type="entry name" value="AAA"/>
    <property type="match status" value="2"/>
</dbReference>
<dbReference type="OrthoDB" id="9805029at2"/>
<comment type="subcellular location">
    <subcellularLocation>
        <location evidence="1">Cell membrane</location>
        <topology evidence="1">Peripheral membrane protein</topology>
    </subcellularLocation>
</comment>
<dbReference type="PROSITE" id="PS50893">
    <property type="entry name" value="ABC_TRANSPORTER_2"/>
    <property type="match status" value="2"/>
</dbReference>
<proteinExistence type="predicted"/>
<feature type="domain" description="ABC transporter" evidence="10">
    <location>
        <begin position="9"/>
        <end position="245"/>
    </location>
</feature>
<dbReference type="EC" id="3.6.3.17" evidence="11"/>
<dbReference type="GO" id="GO:0005524">
    <property type="term" value="F:ATP binding"/>
    <property type="evidence" value="ECO:0007669"/>
    <property type="project" value="UniProtKB-KW"/>
</dbReference>
<evidence type="ECO:0000256" key="1">
    <source>
        <dbReference type="ARBA" id="ARBA00004202"/>
    </source>
</evidence>
<dbReference type="PROSITE" id="PS00211">
    <property type="entry name" value="ABC_TRANSPORTER_1"/>
    <property type="match status" value="1"/>
</dbReference>
<dbReference type="Gene3D" id="3.40.50.300">
    <property type="entry name" value="P-loop containing nucleotide triphosphate hydrolases"/>
    <property type="match status" value="2"/>
</dbReference>
<dbReference type="EMBL" id="FWFS01000002">
    <property type="protein sequence ID" value="SLN27798.1"/>
    <property type="molecule type" value="Genomic_DNA"/>
</dbReference>
<evidence type="ECO:0000256" key="4">
    <source>
        <dbReference type="ARBA" id="ARBA00022597"/>
    </source>
</evidence>
<organism evidence="11 12">
    <name type="scientific">Aquimixticola soesokkakensis</name>
    <dbReference type="NCBI Taxonomy" id="1519096"/>
    <lineage>
        <taxon>Bacteria</taxon>
        <taxon>Pseudomonadati</taxon>
        <taxon>Pseudomonadota</taxon>
        <taxon>Alphaproteobacteria</taxon>
        <taxon>Rhodobacterales</taxon>
        <taxon>Paracoccaceae</taxon>
        <taxon>Aquimixticola</taxon>
    </lineage>
</organism>
<evidence type="ECO:0000259" key="10">
    <source>
        <dbReference type="PROSITE" id="PS50893"/>
    </source>
</evidence>
<evidence type="ECO:0000313" key="12">
    <source>
        <dbReference type="Proteomes" id="UP000193862"/>
    </source>
</evidence>
<dbReference type="CDD" id="cd03216">
    <property type="entry name" value="ABC_Carb_Monos_I"/>
    <property type="match status" value="1"/>
</dbReference>
<dbReference type="GO" id="GO:0005886">
    <property type="term" value="C:plasma membrane"/>
    <property type="evidence" value="ECO:0007669"/>
    <property type="project" value="UniProtKB-SubCell"/>
</dbReference>
<dbReference type="InterPro" id="IPR003439">
    <property type="entry name" value="ABC_transporter-like_ATP-bd"/>
</dbReference>
<dbReference type="PANTHER" id="PTHR43790">
    <property type="entry name" value="CARBOHYDRATE TRANSPORT ATP-BINDING PROTEIN MG119-RELATED"/>
    <property type="match status" value="1"/>
</dbReference>
<gene>
    <name evidence="11" type="primary">mglA_1</name>
    <name evidence="11" type="ORF">AQS8620_00859</name>
</gene>
<dbReference type="AlphaFoldDB" id="A0A1Y5RZJ0"/>
<evidence type="ECO:0000256" key="8">
    <source>
        <dbReference type="ARBA" id="ARBA00022967"/>
    </source>
</evidence>